<keyword evidence="1" id="KW-0677">Repeat</keyword>
<dbReference type="PANTHER" id="PTHR24171">
    <property type="entry name" value="ANKYRIN REPEAT DOMAIN-CONTAINING PROTEIN 39-RELATED"/>
    <property type="match status" value="1"/>
</dbReference>
<dbReference type="AlphaFoldDB" id="A0A9P8RRY9"/>
<sequence length="236" mass="25792">MDTDASLFSRAFYDEFQTEAQIGKGTVNYAKAMQKTVLSILDERRTTLVHWAPFVLHGCWISRVQAPNLTPDKLPEVSKAGHEGAVCRLRMRASQAQKDEALHLAAGRGRLGVVRLLLTAGAHPDFRDKRGDMPLHAAAAGDHEEIVRWLLDNGADPGAPGFAGDTALHMAVRHGHADIVQSLCLEMMTDIDLRNVEGKTARDVAVELGCHDLWESINASRIIRGLYRGSSIAPAL</sequence>
<evidence type="ECO:0000313" key="4">
    <source>
        <dbReference type="EMBL" id="KAH0563271.1"/>
    </source>
</evidence>
<keyword evidence="5" id="KW-1185">Reference proteome</keyword>
<dbReference type="InterPro" id="IPR002110">
    <property type="entry name" value="Ankyrin_rpt"/>
</dbReference>
<feature type="repeat" description="ANK" evidence="3">
    <location>
        <begin position="130"/>
        <end position="156"/>
    </location>
</feature>
<dbReference type="Pfam" id="PF12796">
    <property type="entry name" value="Ank_2"/>
    <property type="match status" value="1"/>
</dbReference>
<comment type="caution">
    <text evidence="4">The sequence shown here is derived from an EMBL/GenBank/DDBJ whole genome shotgun (WGS) entry which is preliminary data.</text>
</comment>
<keyword evidence="2 3" id="KW-0040">ANK repeat</keyword>
<evidence type="ECO:0000256" key="3">
    <source>
        <dbReference type="PROSITE-ProRule" id="PRU00023"/>
    </source>
</evidence>
<accession>A0A9P8RRY9</accession>
<organism evidence="4 5">
    <name type="scientific">Trichoglossum hirsutum</name>
    <dbReference type="NCBI Taxonomy" id="265104"/>
    <lineage>
        <taxon>Eukaryota</taxon>
        <taxon>Fungi</taxon>
        <taxon>Dikarya</taxon>
        <taxon>Ascomycota</taxon>
        <taxon>Pezizomycotina</taxon>
        <taxon>Geoglossomycetes</taxon>
        <taxon>Geoglossales</taxon>
        <taxon>Geoglossaceae</taxon>
        <taxon>Trichoglossum</taxon>
    </lineage>
</organism>
<evidence type="ECO:0000256" key="1">
    <source>
        <dbReference type="ARBA" id="ARBA00022737"/>
    </source>
</evidence>
<dbReference type="Proteomes" id="UP000750711">
    <property type="component" value="Unassembled WGS sequence"/>
</dbReference>
<dbReference type="Pfam" id="PF00023">
    <property type="entry name" value="Ank"/>
    <property type="match status" value="1"/>
</dbReference>
<evidence type="ECO:0000313" key="5">
    <source>
        <dbReference type="Proteomes" id="UP000750711"/>
    </source>
</evidence>
<feature type="repeat" description="ANK" evidence="3">
    <location>
        <begin position="163"/>
        <end position="196"/>
    </location>
</feature>
<reference evidence="4" key="1">
    <citation type="submission" date="2021-03" db="EMBL/GenBank/DDBJ databases">
        <title>Comparative genomics and phylogenomic investigation of the class Geoglossomycetes provide insights into ecological specialization and systematics.</title>
        <authorList>
            <person name="Melie T."/>
            <person name="Pirro S."/>
            <person name="Miller A.N."/>
            <person name="Quandt A."/>
        </authorList>
    </citation>
    <scope>NUCLEOTIDE SEQUENCE</scope>
    <source>
        <strain evidence="4">CAQ_001_2017</strain>
    </source>
</reference>
<proteinExistence type="predicted"/>
<dbReference type="Gene3D" id="1.25.40.20">
    <property type="entry name" value="Ankyrin repeat-containing domain"/>
    <property type="match status" value="1"/>
</dbReference>
<dbReference type="SUPFAM" id="SSF48403">
    <property type="entry name" value="Ankyrin repeat"/>
    <property type="match status" value="1"/>
</dbReference>
<evidence type="ECO:0008006" key="6">
    <source>
        <dbReference type="Google" id="ProtNLM"/>
    </source>
</evidence>
<evidence type="ECO:0000256" key="2">
    <source>
        <dbReference type="ARBA" id="ARBA00023043"/>
    </source>
</evidence>
<gene>
    <name evidence="4" type="ORF">GP486_002156</name>
</gene>
<name>A0A9P8RRY9_9PEZI</name>
<dbReference type="PROSITE" id="PS50297">
    <property type="entry name" value="ANK_REP_REGION"/>
    <property type="match status" value="3"/>
</dbReference>
<feature type="repeat" description="ANK" evidence="3">
    <location>
        <begin position="97"/>
        <end position="129"/>
    </location>
</feature>
<dbReference type="InterPro" id="IPR036770">
    <property type="entry name" value="Ankyrin_rpt-contain_sf"/>
</dbReference>
<dbReference type="SMART" id="SM00248">
    <property type="entry name" value="ANK"/>
    <property type="match status" value="3"/>
</dbReference>
<dbReference type="EMBL" id="JAGHQM010000226">
    <property type="protein sequence ID" value="KAH0563271.1"/>
    <property type="molecule type" value="Genomic_DNA"/>
</dbReference>
<dbReference type="PROSITE" id="PS50088">
    <property type="entry name" value="ANK_REPEAT"/>
    <property type="match status" value="3"/>
</dbReference>
<protein>
    <recommendedName>
        <fullName evidence="6">Ankyrin repeat protein</fullName>
    </recommendedName>
</protein>